<comment type="caution">
    <text evidence="2">The sequence shown here is derived from an EMBL/GenBank/DDBJ whole genome shotgun (WGS) entry which is preliminary data.</text>
</comment>
<dbReference type="InterPro" id="IPR015947">
    <property type="entry name" value="PUA-like_sf"/>
</dbReference>
<sequence length="134" mass="14947">MKALTLTQPWASLMALGYKQVETRSWKTQYRGPLAIHAAKGFPSAARQFAEVERAIGRVPARIPRGAVVCIIDLVDCQPTEDVALRISGLERHLGDYAPGRWAWLFEPSTLRVLPDPIPARGALSLWEWEVSRA</sequence>
<dbReference type="AlphaFoldDB" id="A0A0F9HDJ8"/>
<dbReference type="Gene3D" id="2.30.130.30">
    <property type="entry name" value="Hypothetical protein"/>
    <property type="match status" value="1"/>
</dbReference>
<organism evidence="2">
    <name type="scientific">marine sediment metagenome</name>
    <dbReference type="NCBI Taxonomy" id="412755"/>
    <lineage>
        <taxon>unclassified sequences</taxon>
        <taxon>metagenomes</taxon>
        <taxon>ecological metagenomes</taxon>
    </lineage>
</organism>
<evidence type="ECO:0000313" key="2">
    <source>
        <dbReference type="EMBL" id="KKM13451.1"/>
    </source>
</evidence>
<dbReference type="InterPro" id="IPR007374">
    <property type="entry name" value="ASCH_domain"/>
</dbReference>
<protein>
    <recommendedName>
        <fullName evidence="1">ASCH domain-containing protein</fullName>
    </recommendedName>
</protein>
<name>A0A0F9HDJ8_9ZZZZ</name>
<gene>
    <name evidence="2" type="ORF">LCGC14_1716150</name>
</gene>
<accession>A0A0F9HDJ8</accession>
<dbReference type="EMBL" id="LAZR01015377">
    <property type="protein sequence ID" value="KKM13451.1"/>
    <property type="molecule type" value="Genomic_DNA"/>
</dbReference>
<proteinExistence type="predicted"/>
<evidence type="ECO:0000259" key="1">
    <source>
        <dbReference type="Pfam" id="PF04266"/>
    </source>
</evidence>
<reference evidence="2" key="1">
    <citation type="journal article" date="2015" name="Nature">
        <title>Complex archaea that bridge the gap between prokaryotes and eukaryotes.</title>
        <authorList>
            <person name="Spang A."/>
            <person name="Saw J.H."/>
            <person name="Jorgensen S.L."/>
            <person name="Zaremba-Niedzwiedzka K."/>
            <person name="Martijn J."/>
            <person name="Lind A.E."/>
            <person name="van Eijk R."/>
            <person name="Schleper C."/>
            <person name="Guy L."/>
            <person name="Ettema T.J."/>
        </authorList>
    </citation>
    <scope>NUCLEOTIDE SEQUENCE</scope>
</reference>
<feature type="domain" description="ASCH" evidence="1">
    <location>
        <begin position="4"/>
        <end position="80"/>
    </location>
</feature>
<dbReference type="Pfam" id="PF04266">
    <property type="entry name" value="ASCH"/>
    <property type="match status" value="1"/>
</dbReference>
<dbReference type="CDD" id="cd06554">
    <property type="entry name" value="ASCH_ASC-1_like"/>
    <property type="match status" value="1"/>
</dbReference>
<dbReference type="SUPFAM" id="SSF88697">
    <property type="entry name" value="PUA domain-like"/>
    <property type="match status" value="1"/>
</dbReference>